<gene>
    <name evidence="1" type="ORF">N0D28_07150</name>
</gene>
<dbReference type="EMBL" id="CP104213">
    <property type="protein sequence ID" value="UWX65424.1"/>
    <property type="molecule type" value="Genomic_DNA"/>
</dbReference>
<keyword evidence="2" id="KW-1185">Reference proteome</keyword>
<evidence type="ECO:0000313" key="2">
    <source>
        <dbReference type="Proteomes" id="UP001060261"/>
    </source>
</evidence>
<dbReference type="RefSeq" id="WP_260561679.1">
    <property type="nucleotide sequence ID" value="NZ_BAABEC010000176.1"/>
</dbReference>
<dbReference type="InterPro" id="IPR024219">
    <property type="entry name" value="DUF3809"/>
</dbReference>
<protein>
    <submittedName>
        <fullName evidence="1">DUF3809 domain-containing protein</fullName>
    </submittedName>
</protein>
<dbReference type="Pfam" id="PF12723">
    <property type="entry name" value="DUF3809"/>
    <property type="match status" value="1"/>
</dbReference>
<evidence type="ECO:0000313" key="1">
    <source>
        <dbReference type="EMBL" id="UWX65424.1"/>
    </source>
</evidence>
<organism evidence="1 2">
    <name type="scientific">Deinococcus rubellus</name>
    <dbReference type="NCBI Taxonomy" id="1889240"/>
    <lineage>
        <taxon>Bacteria</taxon>
        <taxon>Thermotogati</taxon>
        <taxon>Deinococcota</taxon>
        <taxon>Deinococci</taxon>
        <taxon>Deinococcales</taxon>
        <taxon>Deinococcaceae</taxon>
        <taxon>Deinococcus</taxon>
    </lineage>
</organism>
<reference evidence="1" key="1">
    <citation type="submission" date="2022-09" db="EMBL/GenBank/DDBJ databases">
        <title>genome sequence of Deinococcus rubellus.</title>
        <authorList>
            <person name="Srinivasan S."/>
        </authorList>
    </citation>
    <scope>NUCLEOTIDE SEQUENCE</scope>
    <source>
        <strain evidence="1">Ant6</strain>
    </source>
</reference>
<dbReference type="Proteomes" id="UP001060261">
    <property type="component" value="Chromosome"/>
</dbReference>
<name>A0ABY5YME3_9DEIO</name>
<sequence>MIIEADQPFSLPAPGDSAAALAFVRDPARSLSQVRFLRELSVSAAEVRGVLAVSLPMLGEVTLPFFSVLEETERGARLLPQMIEHERAWLEVAGEGQLSGAALDYSFVFRAHLGLPAAEKWGGAAFEKMVQAAASRTLARVARELPRAVAAALADSS</sequence>
<dbReference type="Gene3D" id="3.30.530.70">
    <property type="entry name" value="Uncharacterised protein PF12723, DUF3809"/>
    <property type="match status" value="1"/>
</dbReference>
<accession>A0ABY5YME3</accession>
<proteinExistence type="predicted"/>